<dbReference type="OrthoDB" id="72550at2759"/>
<comment type="caution">
    <text evidence="2">The sequence shown here is derived from an EMBL/GenBank/DDBJ whole genome shotgun (WGS) entry which is preliminary data.</text>
</comment>
<evidence type="ECO:0000313" key="2">
    <source>
        <dbReference type="EMBL" id="EJK55463.1"/>
    </source>
</evidence>
<sequence length="643" mass="68355">MRDELSSPSCPVRCASGRHCRVTFSIDTATTTTVVLGQSNKADSLGRSNKTGPRPGRLRSIAARLMAAFHSSIVAVPGVLGPKGAIIRADPSPPSDGIERASRDVTRPARPGAAAASRASGRRCYLSLDLLLVGLDKIGLSLSLLLLGGEGKGFRFPFVERCCDCASVQGTSPVSGCVMTTGSLSTADSKTPSWPQSLSLPTLQDFANESNHESPDVLRGAKAATAGSSHCLPGGLRRCQLWESEYGYSDPQALDDGKTGQDCRGSEHEILVIWSISSGKQAIAFDGREVFFDIGEASQTKLTHTWKDKTGHIIQVKIHAAPMSTKMNPDPDWKQYDLLIDGVSFFRMPKIYEIGVYPKEDVSSDTRFYQPPLNCAQPPTVESTLHAQLQSSPAQVPMEVDEAPKEEVFDLLSFDDLEAARVNNQTAAPAPTRHDFAVQGTNPFVAVTSASPQAYANPFDATNAQVAESAPDKFVAAAPMVASDPFSAPAQPVANVTNITPNTSPTSSAATSNASQDFVYQATSPPPAMPMQQLQQPKAPIPVTPPETAMTLAPMNNPTPTEFDSSKATNGLVDLDNLFGLSASAASTKPIHQASVNTTNAHKSLVELKGDRDGNAPCANKQPVMNPFSAGSMYNQPQYQQGV</sequence>
<feature type="compositionally biased region" description="Basic and acidic residues" evidence="1">
    <location>
        <begin position="97"/>
        <end position="107"/>
    </location>
</feature>
<gene>
    <name evidence="2" type="ORF">THAOC_24805</name>
</gene>
<feature type="region of interest" description="Disordered" evidence="1">
    <location>
        <begin position="624"/>
        <end position="643"/>
    </location>
</feature>
<feature type="region of interest" description="Disordered" evidence="1">
    <location>
        <begin position="87"/>
        <end position="114"/>
    </location>
</feature>
<keyword evidence="3" id="KW-1185">Reference proteome</keyword>
<evidence type="ECO:0000256" key="1">
    <source>
        <dbReference type="SAM" id="MobiDB-lite"/>
    </source>
</evidence>
<dbReference type="EMBL" id="AGNL01033981">
    <property type="protein sequence ID" value="EJK55463.1"/>
    <property type="molecule type" value="Genomic_DNA"/>
</dbReference>
<evidence type="ECO:0000313" key="3">
    <source>
        <dbReference type="Proteomes" id="UP000266841"/>
    </source>
</evidence>
<reference evidence="2 3" key="1">
    <citation type="journal article" date="2012" name="Genome Biol.">
        <title>Genome and low-iron response of an oceanic diatom adapted to chronic iron limitation.</title>
        <authorList>
            <person name="Lommer M."/>
            <person name="Specht M."/>
            <person name="Roy A.S."/>
            <person name="Kraemer L."/>
            <person name="Andreson R."/>
            <person name="Gutowska M.A."/>
            <person name="Wolf J."/>
            <person name="Bergner S.V."/>
            <person name="Schilhabel M.B."/>
            <person name="Klostermeier U.C."/>
            <person name="Beiko R.G."/>
            <person name="Rosenstiel P."/>
            <person name="Hippler M."/>
            <person name="Laroche J."/>
        </authorList>
    </citation>
    <scope>NUCLEOTIDE SEQUENCE [LARGE SCALE GENOMIC DNA]</scope>
    <source>
        <strain evidence="2 3">CCMP1005</strain>
    </source>
</reference>
<proteinExistence type="predicted"/>
<name>K0RNV3_THAOC</name>
<dbReference type="eggNOG" id="ENOG502QYK5">
    <property type="taxonomic scope" value="Eukaryota"/>
</dbReference>
<protein>
    <submittedName>
        <fullName evidence="2">Uncharacterized protein</fullName>
    </submittedName>
</protein>
<accession>K0RNV3</accession>
<feature type="compositionally biased region" description="Polar residues" evidence="1">
    <location>
        <begin position="632"/>
        <end position="643"/>
    </location>
</feature>
<dbReference type="Proteomes" id="UP000266841">
    <property type="component" value="Unassembled WGS sequence"/>
</dbReference>
<organism evidence="2 3">
    <name type="scientific">Thalassiosira oceanica</name>
    <name type="common">Marine diatom</name>
    <dbReference type="NCBI Taxonomy" id="159749"/>
    <lineage>
        <taxon>Eukaryota</taxon>
        <taxon>Sar</taxon>
        <taxon>Stramenopiles</taxon>
        <taxon>Ochrophyta</taxon>
        <taxon>Bacillariophyta</taxon>
        <taxon>Coscinodiscophyceae</taxon>
        <taxon>Thalassiosirophycidae</taxon>
        <taxon>Thalassiosirales</taxon>
        <taxon>Thalassiosiraceae</taxon>
        <taxon>Thalassiosira</taxon>
    </lineage>
</organism>
<dbReference type="AlphaFoldDB" id="K0RNV3"/>